<reference evidence="3" key="1">
    <citation type="submission" date="2022-03" db="EMBL/GenBank/DDBJ databases">
        <authorList>
            <person name="Martin C."/>
        </authorList>
    </citation>
    <scope>NUCLEOTIDE SEQUENCE</scope>
</reference>
<sequence>RDDSCVICSTCYVTGHSRHSCSDIYDEVSTDREQLQRLLDIADAKYISNKRHLKQIQEVKLMETDEVKQKINQDRTRLHEYINNHYDKQLDIIETEVQRLHATFKELDAKGQEMEQSKMFLHSLLSHGHAVEILKMRTELNQKHQILVKEGTNRLEDKQVPRCSFTFKQGSFGDTWIAVGNLVSSETHENETETKKNVPVDTLPNIDESGHSNSIHKTTSNLYDEPHITNTFIVPRKNPGKGEYNISAMAVRPNGDVAIVTHCNKILIYSSSLSEMKSTIAGAPGYRDVIALGGDWLMYTDTDGILHSYDTKTKFQVEFGEQVKCLGVFPNDNIAVVDNEKIMRIDNCTERTHCFVKAKFDNPSSVTVNSKDIVLVCDRSKHMIQGFNMVSQKVVLTYGSHGNGKGQLDRPKGICIDQQDNIVIADYGNKRVHLVDPNGNFVMYLLQSEDGPVSVAVKKDGHLLCGTDMGKIYTIKYK</sequence>
<evidence type="ECO:0000256" key="2">
    <source>
        <dbReference type="SAM" id="MobiDB-lite"/>
    </source>
</evidence>
<dbReference type="GO" id="GO:0043161">
    <property type="term" value="P:proteasome-mediated ubiquitin-dependent protein catabolic process"/>
    <property type="evidence" value="ECO:0007669"/>
    <property type="project" value="TreeGrafter"/>
</dbReference>
<evidence type="ECO:0000256" key="1">
    <source>
        <dbReference type="ARBA" id="ARBA00022737"/>
    </source>
</evidence>
<gene>
    <name evidence="3" type="ORF">OFUS_LOCUS19918</name>
</gene>
<organism evidence="3 4">
    <name type="scientific">Owenia fusiformis</name>
    <name type="common">Polychaete worm</name>
    <dbReference type="NCBI Taxonomy" id="6347"/>
    <lineage>
        <taxon>Eukaryota</taxon>
        <taxon>Metazoa</taxon>
        <taxon>Spiralia</taxon>
        <taxon>Lophotrochozoa</taxon>
        <taxon>Annelida</taxon>
        <taxon>Polychaeta</taxon>
        <taxon>Sedentaria</taxon>
        <taxon>Canalipalpata</taxon>
        <taxon>Sabellida</taxon>
        <taxon>Oweniida</taxon>
        <taxon>Oweniidae</taxon>
        <taxon>Owenia</taxon>
    </lineage>
</organism>
<dbReference type="InterPro" id="IPR050952">
    <property type="entry name" value="TRIM-NHL_E3_ligases"/>
</dbReference>
<keyword evidence="1" id="KW-0677">Repeat</keyword>
<evidence type="ECO:0000313" key="4">
    <source>
        <dbReference type="Proteomes" id="UP000749559"/>
    </source>
</evidence>
<dbReference type="AlphaFoldDB" id="A0A8J1U7X4"/>
<dbReference type="GO" id="GO:0061630">
    <property type="term" value="F:ubiquitin protein ligase activity"/>
    <property type="evidence" value="ECO:0007669"/>
    <property type="project" value="TreeGrafter"/>
</dbReference>
<feature type="region of interest" description="Disordered" evidence="2">
    <location>
        <begin position="187"/>
        <end position="212"/>
    </location>
</feature>
<dbReference type="CDD" id="cd05819">
    <property type="entry name" value="NHL"/>
    <property type="match status" value="1"/>
</dbReference>
<feature type="compositionally biased region" description="Basic and acidic residues" evidence="2">
    <location>
        <begin position="187"/>
        <end position="198"/>
    </location>
</feature>
<feature type="non-terminal residue" evidence="3">
    <location>
        <position position="1"/>
    </location>
</feature>
<dbReference type="InterPro" id="IPR001258">
    <property type="entry name" value="NHL_repeat"/>
</dbReference>
<dbReference type="PANTHER" id="PTHR24104">
    <property type="entry name" value="E3 UBIQUITIN-PROTEIN LIGASE NHLRC1-RELATED"/>
    <property type="match status" value="1"/>
</dbReference>
<name>A0A8J1U7X4_OWEFU</name>
<dbReference type="EMBL" id="CAIIXF020000009">
    <property type="protein sequence ID" value="CAH1795371.1"/>
    <property type="molecule type" value="Genomic_DNA"/>
</dbReference>
<dbReference type="GO" id="GO:0000209">
    <property type="term" value="P:protein polyubiquitination"/>
    <property type="evidence" value="ECO:0007669"/>
    <property type="project" value="TreeGrafter"/>
</dbReference>
<dbReference type="InterPro" id="IPR011042">
    <property type="entry name" value="6-blade_b-propeller_TolB-like"/>
</dbReference>
<dbReference type="Gene3D" id="2.120.10.30">
    <property type="entry name" value="TolB, C-terminal domain"/>
    <property type="match status" value="2"/>
</dbReference>
<dbReference type="Proteomes" id="UP000749559">
    <property type="component" value="Unassembled WGS sequence"/>
</dbReference>
<keyword evidence="4" id="KW-1185">Reference proteome</keyword>
<dbReference type="PANTHER" id="PTHR24104:SF59">
    <property type="entry name" value="TRIPARTITE MOTIF-CONTAINING PROTEIN 2-LIKE"/>
    <property type="match status" value="1"/>
</dbReference>
<proteinExistence type="predicted"/>
<protein>
    <submittedName>
        <fullName evidence="3">Uncharacterized protein</fullName>
    </submittedName>
</protein>
<dbReference type="SUPFAM" id="SSF101898">
    <property type="entry name" value="NHL repeat"/>
    <property type="match status" value="1"/>
</dbReference>
<accession>A0A8J1U7X4</accession>
<dbReference type="PROSITE" id="PS51125">
    <property type="entry name" value="NHL"/>
    <property type="match status" value="1"/>
</dbReference>
<dbReference type="OrthoDB" id="10039644at2759"/>
<comment type="caution">
    <text evidence="3">The sequence shown here is derived from an EMBL/GenBank/DDBJ whole genome shotgun (WGS) entry which is preliminary data.</text>
</comment>
<dbReference type="Pfam" id="PF01436">
    <property type="entry name" value="NHL"/>
    <property type="match status" value="1"/>
</dbReference>
<evidence type="ECO:0000313" key="3">
    <source>
        <dbReference type="EMBL" id="CAH1795371.1"/>
    </source>
</evidence>